<organism evidence="2 3">
    <name type="scientific">Fusarium beomiforme</name>
    <dbReference type="NCBI Taxonomy" id="44412"/>
    <lineage>
        <taxon>Eukaryota</taxon>
        <taxon>Fungi</taxon>
        <taxon>Dikarya</taxon>
        <taxon>Ascomycota</taxon>
        <taxon>Pezizomycotina</taxon>
        <taxon>Sordariomycetes</taxon>
        <taxon>Hypocreomycetidae</taxon>
        <taxon>Hypocreales</taxon>
        <taxon>Nectriaceae</taxon>
        <taxon>Fusarium</taxon>
        <taxon>Fusarium burgessii species complex</taxon>
    </lineage>
</organism>
<keyword evidence="3" id="KW-1185">Reference proteome</keyword>
<evidence type="ECO:0000313" key="3">
    <source>
        <dbReference type="Proteomes" id="UP000730481"/>
    </source>
</evidence>
<name>A0A9P5APN4_9HYPO</name>
<reference evidence="2" key="2">
    <citation type="submission" date="2020-02" db="EMBL/GenBank/DDBJ databases">
        <title>Identification and distribution of gene clusters putatively required for synthesis of sphingolipid metabolism inhibitors in phylogenetically diverse species of the filamentous fungus Fusarium.</title>
        <authorList>
            <person name="Kim H.-S."/>
            <person name="Busman M."/>
            <person name="Brown D.W."/>
            <person name="Divon H."/>
            <person name="Uhlig S."/>
            <person name="Proctor R.H."/>
        </authorList>
    </citation>
    <scope>NUCLEOTIDE SEQUENCE</scope>
    <source>
        <strain evidence="2">NRRL 25174</strain>
    </source>
</reference>
<evidence type="ECO:0000256" key="1">
    <source>
        <dbReference type="SAM" id="MobiDB-lite"/>
    </source>
</evidence>
<evidence type="ECO:0000313" key="2">
    <source>
        <dbReference type="EMBL" id="KAF4341602.1"/>
    </source>
</evidence>
<feature type="region of interest" description="Disordered" evidence="1">
    <location>
        <begin position="15"/>
        <end position="82"/>
    </location>
</feature>
<feature type="compositionally biased region" description="Low complexity" evidence="1">
    <location>
        <begin position="26"/>
        <end position="42"/>
    </location>
</feature>
<dbReference type="OrthoDB" id="4161727at2759"/>
<dbReference type="EMBL" id="PVQB02000188">
    <property type="protein sequence ID" value="KAF4341602.1"/>
    <property type="molecule type" value="Genomic_DNA"/>
</dbReference>
<dbReference type="PANTHER" id="PTHR38166:SF1">
    <property type="entry name" value="C2H2-TYPE DOMAIN-CONTAINING PROTEIN"/>
    <property type="match status" value="1"/>
</dbReference>
<proteinExistence type="predicted"/>
<sequence length="181" mass="21032">MSWFHGWLRGWLAPLTRERPDVNRGSQSTNSVSSSQTLTSSSRAQNKGTSRSRRVPKRKRANDENDDDEKEQNSKVQRVNGSSGIRMLACPYFKRNPRKYGQPKWKSCAHPGYRDVHRVKKHKLPEYQCRRCREDLETAEALDAHLQQMQACPPSVGNQDGLNQEQVKRMRRYAESLSLRY</sequence>
<comment type="caution">
    <text evidence="2">The sequence shown here is derived from an EMBL/GenBank/DDBJ whole genome shotgun (WGS) entry which is preliminary data.</text>
</comment>
<dbReference type="Proteomes" id="UP000730481">
    <property type="component" value="Unassembled WGS sequence"/>
</dbReference>
<accession>A0A9P5APN4</accession>
<gene>
    <name evidence="2" type="ORF">FBEOM_4504</name>
</gene>
<dbReference type="PANTHER" id="PTHR38166">
    <property type="entry name" value="C2H2-TYPE DOMAIN-CONTAINING PROTEIN-RELATED"/>
    <property type="match status" value="1"/>
</dbReference>
<dbReference type="AlphaFoldDB" id="A0A9P5APN4"/>
<reference evidence="2" key="1">
    <citation type="journal article" date="2017" name="Mycologia">
        <title>Fusarium algeriense, sp. nov., a novel toxigenic crown rot pathogen of durum wheat from Algeria is nested in the Fusarium burgessii species complex.</title>
        <authorList>
            <person name="Laraba I."/>
            <person name="Keddad A."/>
            <person name="Boureghda H."/>
            <person name="Abdallah N."/>
            <person name="Vaughan M.M."/>
            <person name="Proctor R.H."/>
            <person name="Busman M."/>
            <person name="O'Donnell K."/>
        </authorList>
    </citation>
    <scope>NUCLEOTIDE SEQUENCE</scope>
    <source>
        <strain evidence="2">NRRL 25174</strain>
    </source>
</reference>
<protein>
    <recommendedName>
        <fullName evidence="4">C2H2-type domain-containing protein</fullName>
    </recommendedName>
</protein>
<evidence type="ECO:0008006" key="4">
    <source>
        <dbReference type="Google" id="ProtNLM"/>
    </source>
</evidence>
<feature type="compositionally biased region" description="Basic residues" evidence="1">
    <location>
        <begin position="50"/>
        <end position="60"/>
    </location>
</feature>